<feature type="region of interest" description="Disordered" evidence="1">
    <location>
        <begin position="453"/>
        <end position="605"/>
    </location>
</feature>
<accession>A0ABR7L783</accession>
<feature type="region of interest" description="Disordered" evidence="1">
    <location>
        <begin position="687"/>
        <end position="712"/>
    </location>
</feature>
<feature type="domain" description="TNT" evidence="2">
    <location>
        <begin position="753"/>
        <end position="836"/>
    </location>
</feature>
<protein>
    <submittedName>
        <fullName evidence="4">Glycohydrolase toxin TNT-related protein</fullName>
    </submittedName>
</protein>
<evidence type="ECO:0000259" key="2">
    <source>
        <dbReference type="Pfam" id="PF14021"/>
    </source>
</evidence>
<evidence type="ECO:0000313" key="5">
    <source>
        <dbReference type="Proteomes" id="UP000734823"/>
    </source>
</evidence>
<dbReference type="RefSeq" id="WP_187220913.1">
    <property type="nucleotide sequence ID" value="NZ_JABVED010000007.1"/>
</dbReference>
<evidence type="ECO:0000256" key="1">
    <source>
        <dbReference type="SAM" id="MobiDB-lite"/>
    </source>
</evidence>
<feature type="compositionally biased region" description="Low complexity" evidence="1">
    <location>
        <begin position="394"/>
        <end position="410"/>
    </location>
</feature>
<dbReference type="Pfam" id="PF14021">
    <property type="entry name" value="TNT"/>
    <property type="match status" value="1"/>
</dbReference>
<feature type="compositionally biased region" description="Low complexity" evidence="1">
    <location>
        <begin position="690"/>
        <end position="701"/>
    </location>
</feature>
<dbReference type="InterPro" id="IPR053024">
    <property type="entry name" value="Fungal_surface_NADase"/>
</dbReference>
<name>A0ABR7L783_9PSEU</name>
<dbReference type="Proteomes" id="UP000734823">
    <property type="component" value="Unassembled WGS sequence"/>
</dbReference>
<reference evidence="4 5" key="1">
    <citation type="submission" date="2020-06" db="EMBL/GenBank/DDBJ databases">
        <title>Actinokineospora xiongansis sp. nov., isolated from soil of Baiyangdian.</title>
        <authorList>
            <person name="Zhang X."/>
        </authorList>
    </citation>
    <scope>NUCLEOTIDE SEQUENCE [LARGE SCALE GENOMIC DNA]</scope>
    <source>
        <strain evidence="4 5">HBU206404</strain>
    </source>
</reference>
<gene>
    <name evidence="4" type="ORF">GPZ80_14785</name>
</gene>
<dbReference type="PANTHER" id="PTHR42059">
    <property type="entry name" value="TNT DOMAIN-CONTAINING PROTEIN"/>
    <property type="match status" value="1"/>
</dbReference>
<dbReference type="Pfam" id="PF25547">
    <property type="entry name" value="WXG100_2"/>
    <property type="match status" value="1"/>
</dbReference>
<dbReference type="PANTHER" id="PTHR42059:SF1">
    <property type="entry name" value="TNT DOMAIN-CONTAINING PROTEIN"/>
    <property type="match status" value="1"/>
</dbReference>
<feature type="domain" description="Outer membrane channel protein CpnT-like N-terminal" evidence="3">
    <location>
        <begin position="15"/>
        <end position="131"/>
    </location>
</feature>
<comment type="caution">
    <text evidence="4">The sequence shown here is derived from an EMBL/GenBank/DDBJ whole genome shotgun (WGS) entry which is preliminary data.</text>
</comment>
<dbReference type="InterPro" id="IPR025331">
    <property type="entry name" value="TNT"/>
</dbReference>
<feature type="region of interest" description="Disordered" evidence="1">
    <location>
        <begin position="394"/>
        <end position="414"/>
    </location>
</feature>
<organism evidence="4 5">
    <name type="scientific">Actinokineospora xionganensis</name>
    <dbReference type="NCBI Taxonomy" id="2684470"/>
    <lineage>
        <taxon>Bacteria</taxon>
        <taxon>Bacillati</taxon>
        <taxon>Actinomycetota</taxon>
        <taxon>Actinomycetes</taxon>
        <taxon>Pseudonocardiales</taxon>
        <taxon>Pseudonocardiaceae</taxon>
        <taxon>Actinokineospora</taxon>
    </lineage>
</organism>
<keyword evidence="5" id="KW-1185">Reference proteome</keyword>
<dbReference type="InterPro" id="IPR057746">
    <property type="entry name" value="CpnT-like_N"/>
</dbReference>
<sequence length="844" mass="82903">MGIQLPPELADVATAAGVTWPQADEDAMREAAQAWRDAGTQMSTLTGDADTVARTTLSAVEGETGTAAANHWTRFVAPDTGYLTGTARDCVSAADRLEHAAEQVGAAKVEIVRDLVALAKNSDAANQAAAAGNPTALLGLDTAIRGTAVNVAAITETLISAVQPSSGQDVSAVRDVVNANPGAHGASLLGGVVDGLGQTVIGTTGALVDTAVNTTSGLTQAVGHAATGLSAGVVGTAGGAVEGLAQTAHGVTGAVAGVANTAVGGVNQTVGGVTGAVAGVADTAVGGVNQTVGGVTEAVGGVTGAVAGATHGVSEAALGMAPGLMQAADGATSAVAETADPANVVDFYGDANAGTGPIRLPMDAIADAPTPPTGFPAVANDSVQAASAAVLDAPAPSAGAQPQSGQPAAPGVGGVPGGGGLAGAAPAGPGAVAGGLAGGPVGGGVLGGGAVGGAPAAGGGRQPQPGPGRESTAVPVPDQRGKPGGGPGMPVRSEGSGRQAEEAAGSAAMLGFAPNQYSGGQSAGRPPIDGAPGAQQANRQQPGDHQDTQSRQPHAGAADTQSRSGSGQPGGAQDIQSRLGAGHPGAPDSPSRQGAGPAQQPGVSRPAGFAVAAVDVPAPDQHDQEPPVSTGSLALFLVHMFPIGHLPKATSHPARQLPAPPAELDYAAGLRFEADDHPESRLIDLTTRQPAAPSDGAPAPAELTEGYDPLGGEHERDWDRRFLVRDAHPVEYAWPPGELYPEGGSAEGEPEVLAEGTELDRFGTPEGRVFSAAATRFGARSLPPAHLEAGYRRYRVLRPIPVWRSVSAPWFGQSGGGERYRATQSAADLLALGYLADTTHGDQQ</sequence>
<proteinExistence type="predicted"/>
<evidence type="ECO:0000313" key="4">
    <source>
        <dbReference type="EMBL" id="MBC6448437.1"/>
    </source>
</evidence>
<dbReference type="EMBL" id="JABVED010000007">
    <property type="protein sequence ID" value="MBC6448437.1"/>
    <property type="molecule type" value="Genomic_DNA"/>
</dbReference>
<evidence type="ECO:0000259" key="3">
    <source>
        <dbReference type="Pfam" id="PF25547"/>
    </source>
</evidence>